<dbReference type="OrthoDB" id="2142040at2759"/>
<dbReference type="GeneID" id="119737068"/>
<evidence type="ECO:0000313" key="3">
    <source>
        <dbReference type="EnsemblMetazoa" id="XP_038067069.1"/>
    </source>
</evidence>
<feature type="signal peptide" evidence="1">
    <location>
        <begin position="1"/>
        <end position="16"/>
    </location>
</feature>
<dbReference type="Pfam" id="PF12248">
    <property type="entry name" value="Methyltransf_FA"/>
    <property type="match status" value="1"/>
</dbReference>
<proteinExistence type="predicted"/>
<dbReference type="AlphaFoldDB" id="A0A914AU84"/>
<evidence type="ECO:0000313" key="4">
    <source>
        <dbReference type="Proteomes" id="UP000887568"/>
    </source>
</evidence>
<dbReference type="Proteomes" id="UP000887568">
    <property type="component" value="Unplaced"/>
</dbReference>
<evidence type="ECO:0000256" key="1">
    <source>
        <dbReference type="SAM" id="SignalP"/>
    </source>
</evidence>
<keyword evidence="4" id="KW-1185">Reference proteome</keyword>
<dbReference type="PANTHER" id="PTHR36695">
    <property type="entry name" value="AGAP008648-PA"/>
    <property type="match status" value="1"/>
</dbReference>
<organism evidence="3 4">
    <name type="scientific">Patiria miniata</name>
    <name type="common">Bat star</name>
    <name type="synonym">Asterina miniata</name>
    <dbReference type="NCBI Taxonomy" id="46514"/>
    <lineage>
        <taxon>Eukaryota</taxon>
        <taxon>Metazoa</taxon>
        <taxon>Echinodermata</taxon>
        <taxon>Eleutherozoa</taxon>
        <taxon>Asterozoa</taxon>
        <taxon>Asteroidea</taxon>
        <taxon>Valvatacea</taxon>
        <taxon>Valvatida</taxon>
        <taxon>Asterinidae</taxon>
        <taxon>Patiria</taxon>
    </lineage>
</organism>
<feature type="domain" description="Farnesoic acid O-methyl transferase" evidence="2">
    <location>
        <begin position="89"/>
        <end position="189"/>
    </location>
</feature>
<reference evidence="3" key="1">
    <citation type="submission" date="2022-11" db="UniProtKB">
        <authorList>
            <consortium name="EnsemblMetazoa"/>
        </authorList>
    </citation>
    <scope>IDENTIFICATION</scope>
</reference>
<evidence type="ECO:0000259" key="2">
    <source>
        <dbReference type="Pfam" id="PF12248"/>
    </source>
</evidence>
<keyword evidence="1" id="KW-0732">Signal</keyword>
<dbReference type="RefSeq" id="XP_038067069.1">
    <property type="nucleotide sequence ID" value="XM_038211141.1"/>
</dbReference>
<protein>
    <recommendedName>
        <fullName evidence="2">Farnesoic acid O-methyl transferase domain-containing protein</fullName>
    </recommendedName>
</protein>
<accession>A0A914AU84</accession>
<dbReference type="PANTHER" id="PTHR36695:SF12">
    <property type="entry name" value="AGAP008648-PA"/>
    <property type="match status" value="1"/>
</dbReference>
<dbReference type="EnsemblMetazoa" id="XM_038211141.1">
    <property type="protein sequence ID" value="XP_038067069.1"/>
    <property type="gene ID" value="LOC119737068"/>
</dbReference>
<dbReference type="InterPro" id="IPR022041">
    <property type="entry name" value="Methyltransf_FA"/>
</dbReference>
<sequence>MRPFSILALFLPFGLGVIFSVLPVRGEMCSALIKAAAGDNLTTLRHKTFSAFRKECRLNKDQFDESNSCSFSTVPTQQETVTFKFILKPLSMPFRLDFAVKIEKGAALALAENTTHGSIFADINIGGLKNTRSVMRCSYAGCSEVFSQHYEAGLVNATEYRPFWIDYKGGVVRVGKGGQEEAFLEWDAGAHHQRVVTQVRIGIASRSIANGDWVFYKFCE</sequence>
<feature type="chain" id="PRO_5037089032" description="Farnesoic acid O-methyl transferase domain-containing protein" evidence="1">
    <location>
        <begin position="17"/>
        <end position="220"/>
    </location>
</feature>
<name>A0A914AU84_PATMI</name>